<organism evidence="4 5">
    <name type="scientific">Haemaphysalis longicornis</name>
    <name type="common">Bush tick</name>
    <dbReference type="NCBI Taxonomy" id="44386"/>
    <lineage>
        <taxon>Eukaryota</taxon>
        <taxon>Metazoa</taxon>
        <taxon>Ecdysozoa</taxon>
        <taxon>Arthropoda</taxon>
        <taxon>Chelicerata</taxon>
        <taxon>Arachnida</taxon>
        <taxon>Acari</taxon>
        <taxon>Parasitiformes</taxon>
        <taxon>Ixodida</taxon>
        <taxon>Ixodoidea</taxon>
        <taxon>Ixodidae</taxon>
        <taxon>Haemaphysalinae</taxon>
        <taxon>Haemaphysalis</taxon>
    </lineage>
</organism>
<dbReference type="EMBL" id="JABSTR010000005">
    <property type="protein sequence ID" value="KAH9371302.1"/>
    <property type="molecule type" value="Genomic_DNA"/>
</dbReference>
<name>A0A9J6FYU9_HAELO</name>
<comment type="similarity">
    <text evidence="1">Belongs to the sulfotransferase 1 family.</text>
</comment>
<gene>
    <name evidence="4" type="ORF">HPB48_018288</name>
</gene>
<dbReference type="InterPro" id="IPR000863">
    <property type="entry name" value="Sulfotransferase_dom"/>
</dbReference>
<dbReference type="Proteomes" id="UP000821853">
    <property type="component" value="Chromosome 3"/>
</dbReference>
<evidence type="ECO:0000259" key="3">
    <source>
        <dbReference type="Pfam" id="PF00685"/>
    </source>
</evidence>
<sequence length="314" mass="36310">MTHSSADRRPLRLRQLDGVYLSSFFQDDKFRSAQSYKPRLDDVFVVGYPKSGTTWLQFMMCCILKKGQPPKKLEDLFQQSPFLEVVGGELVEAAPRPVIIKSHLHFDKMVFSEEAKYVCVVRNPYDCCVSFYHHTKNFPMYGFEEGTFQEFFDLFVQGQVDLGDYFAHLMSWYEQRWRPNILYITYEDIKSEPVSWILKITEFINPQLAAHFLEYPDGLEKVVNCCSVDAMKEMNAEFRRFTMVDLGACLDDSKNTSCDATRKPMSGDFVRKGIVGDWKNHFNSDQIERMKAKIASVPNASSVVAELWKGIDLP</sequence>
<dbReference type="OrthoDB" id="205623at2759"/>
<dbReference type="Gene3D" id="3.40.50.300">
    <property type="entry name" value="P-loop containing nucleotide triphosphate hydrolases"/>
    <property type="match status" value="1"/>
</dbReference>
<dbReference type="VEuPathDB" id="VectorBase:HLOH_061299"/>
<evidence type="ECO:0000313" key="5">
    <source>
        <dbReference type="Proteomes" id="UP000821853"/>
    </source>
</evidence>
<dbReference type="GO" id="GO:0008146">
    <property type="term" value="F:sulfotransferase activity"/>
    <property type="evidence" value="ECO:0007669"/>
    <property type="project" value="InterPro"/>
</dbReference>
<reference evidence="4 5" key="1">
    <citation type="journal article" date="2020" name="Cell">
        <title>Large-Scale Comparative Analyses of Tick Genomes Elucidate Their Genetic Diversity and Vector Capacities.</title>
        <authorList>
            <consortium name="Tick Genome and Microbiome Consortium (TIGMIC)"/>
            <person name="Jia N."/>
            <person name="Wang J."/>
            <person name="Shi W."/>
            <person name="Du L."/>
            <person name="Sun Y."/>
            <person name="Zhan W."/>
            <person name="Jiang J.F."/>
            <person name="Wang Q."/>
            <person name="Zhang B."/>
            <person name="Ji P."/>
            <person name="Bell-Sakyi L."/>
            <person name="Cui X.M."/>
            <person name="Yuan T.T."/>
            <person name="Jiang B.G."/>
            <person name="Yang W.F."/>
            <person name="Lam T.T."/>
            <person name="Chang Q.C."/>
            <person name="Ding S.J."/>
            <person name="Wang X.J."/>
            <person name="Zhu J.G."/>
            <person name="Ruan X.D."/>
            <person name="Zhao L."/>
            <person name="Wei J.T."/>
            <person name="Ye R.Z."/>
            <person name="Que T.C."/>
            <person name="Du C.H."/>
            <person name="Zhou Y.H."/>
            <person name="Cheng J.X."/>
            <person name="Dai P.F."/>
            <person name="Guo W.B."/>
            <person name="Han X.H."/>
            <person name="Huang E.J."/>
            <person name="Li L.F."/>
            <person name="Wei W."/>
            <person name="Gao Y.C."/>
            <person name="Liu J.Z."/>
            <person name="Shao H.Z."/>
            <person name="Wang X."/>
            <person name="Wang C.C."/>
            <person name="Yang T.C."/>
            <person name="Huo Q.B."/>
            <person name="Li W."/>
            <person name="Chen H.Y."/>
            <person name="Chen S.E."/>
            <person name="Zhou L.G."/>
            <person name="Ni X.B."/>
            <person name="Tian J.H."/>
            <person name="Sheng Y."/>
            <person name="Liu T."/>
            <person name="Pan Y.S."/>
            <person name="Xia L.Y."/>
            <person name="Li J."/>
            <person name="Zhao F."/>
            <person name="Cao W.C."/>
        </authorList>
    </citation>
    <scope>NUCLEOTIDE SEQUENCE [LARGE SCALE GENOMIC DNA]</scope>
    <source>
        <strain evidence="4">HaeL-2018</strain>
    </source>
</reference>
<evidence type="ECO:0000313" key="4">
    <source>
        <dbReference type="EMBL" id="KAH9371302.1"/>
    </source>
</evidence>
<dbReference type="Pfam" id="PF00685">
    <property type="entry name" value="Sulfotransfer_1"/>
    <property type="match status" value="1"/>
</dbReference>
<dbReference type="PANTHER" id="PTHR11783">
    <property type="entry name" value="SULFOTRANSFERASE SULT"/>
    <property type="match status" value="1"/>
</dbReference>
<dbReference type="AlphaFoldDB" id="A0A9J6FYU9"/>
<proteinExistence type="inferred from homology"/>
<feature type="domain" description="Sulfotransferase" evidence="3">
    <location>
        <begin position="41"/>
        <end position="292"/>
    </location>
</feature>
<comment type="caution">
    <text evidence="4">The sequence shown here is derived from an EMBL/GenBank/DDBJ whole genome shotgun (WGS) entry which is preliminary data.</text>
</comment>
<evidence type="ECO:0000256" key="1">
    <source>
        <dbReference type="ARBA" id="ARBA00005771"/>
    </source>
</evidence>
<dbReference type="OMA" id="VPCEAFF"/>
<dbReference type="SUPFAM" id="SSF52540">
    <property type="entry name" value="P-loop containing nucleoside triphosphate hydrolases"/>
    <property type="match status" value="1"/>
</dbReference>
<evidence type="ECO:0000256" key="2">
    <source>
        <dbReference type="ARBA" id="ARBA00022679"/>
    </source>
</evidence>
<keyword evidence="5" id="KW-1185">Reference proteome</keyword>
<protein>
    <recommendedName>
        <fullName evidence="3">Sulfotransferase domain-containing protein</fullName>
    </recommendedName>
</protein>
<keyword evidence="2" id="KW-0808">Transferase</keyword>
<accession>A0A9J6FYU9</accession>
<dbReference type="InterPro" id="IPR027417">
    <property type="entry name" value="P-loop_NTPase"/>
</dbReference>